<proteinExistence type="predicted"/>
<accession>K1SDP2</accession>
<dbReference type="Pfam" id="PF07949">
    <property type="entry name" value="YbbR"/>
    <property type="match status" value="4"/>
</dbReference>
<dbReference type="InterPro" id="IPR012505">
    <property type="entry name" value="YbbR"/>
</dbReference>
<keyword evidence="1" id="KW-0472">Membrane</keyword>
<protein>
    <submittedName>
        <fullName evidence="2">YbbR family protein</fullName>
    </submittedName>
</protein>
<dbReference type="EMBL" id="AJWZ01011366">
    <property type="protein sequence ID" value="EKC45516.1"/>
    <property type="molecule type" value="Genomic_DNA"/>
</dbReference>
<evidence type="ECO:0000256" key="1">
    <source>
        <dbReference type="SAM" id="Phobius"/>
    </source>
</evidence>
<evidence type="ECO:0000313" key="2">
    <source>
        <dbReference type="EMBL" id="EKC45516.1"/>
    </source>
</evidence>
<keyword evidence="1" id="KW-0812">Transmembrane</keyword>
<keyword evidence="1" id="KW-1133">Transmembrane helix</keyword>
<gene>
    <name evidence="2" type="ORF">OBE_16822</name>
</gene>
<dbReference type="InterPro" id="IPR053154">
    <property type="entry name" value="c-di-AMP_regulator"/>
</dbReference>
<sequence>MKKITRGFAKIIYNILSFFDRWLITPITKLILRITDFFKKNSKTVERLLNKKSTLLVISLLLAFCTFLIIDSKSNVTIDQYAEVLYKQKVIPTYNEELYVVEGLPKTVDITLIGQKRHIFLAKQTPSNGVTVDLTGLKPGNHKVTLKYSQKLKSVDYRLDPSTVTVTIYEKVSQTRTLTYDILHKDSLDSKLYIKSVELNRSNVIIKGAEYKLKKVATVKALVDVNNLSNPKAGKIELKDVPLVAYDNNGEVVDVEIVPSTVDATLTVTSPSKKVNINVVPKGELAFGKAIKSITPNITFVTVYGDEKAISNIQSIDVPIDVKGLENDKTYNITLTKPNGITEISDKTISIKVALDVSVSKEFSDIHIETENLNEKYIVQAMNREDSSVTVVVKGSKGIVDNVSSANIKAYIDLENYGVGEHEVEVKVKGDDLKLSYTSKTKKVKVRITEK</sequence>
<dbReference type="PANTHER" id="PTHR37804">
    <property type="entry name" value="CDAA REGULATORY PROTEIN CDAR"/>
    <property type="match status" value="1"/>
</dbReference>
<dbReference type="AlphaFoldDB" id="K1SDP2"/>
<reference evidence="2" key="1">
    <citation type="journal article" date="2013" name="Environ. Microbiol.">
        <title>Microbiota from the distal guts of lean and obese adolescents exhibit partial functional redundancy besides clear differences in community structure.</title>
        <authorList>
            <person name="Ferrer M."/>
            <person name="Ruiz A."/>
            <person name="Lanza F."/>
            <person name="Haange S.B."/>
            <person name="Oberbach A."/>
            <person name="Till H."/>
            <person name="Bargiela R."/>
            <person name="Campoy C."/>
            <person name="Segura M.T."/>
            <person name="Richter M."/>
            <person name="von Bergen M."/>
            <person name="Seifert J."/>
            <person name="Suarez A."/>
        </authorList>
    </citation>
    <scope>NUCLEOTIDE SEQUENCE</scope>
</reference>
<dbReference type="Gene3D" id="2.170.120.40">
    <property type="entry name" value="YbbR-like domain"/>
    <property type="match status" value="2"/>
</dbReference>
<dbReference type="PANTHER" id="PTHR37804:SF1">
    <property type="entry name" value="CDAA REGULATORY PROTEIN CDAR"/>
    <property type="match status" value="1"/>
</dbReference>
<feature type="transmembrane region" description="Helical" evidence="1">
    <location>
        <begin position="53"/>
        <end position="70"/>
    </location>
</feature>
<comment type="caution">
    <text evidence="2">The sequence shown here is derived from an EMBL/GenBank/DDBJ whole genome shotgun (WGS) entry which is preliminary data.</text>
</comment>
<name>K1SDP2_9ZZZZ</name>
<dbReference type="Gene3D" id="2.170.120.30">
    <property type="match status" value="2"/>
</dbReference>
<organism evidence="2">
    <name type="scientific">human gut metagenome</name>
    <dbReference type="NCBI Taxonomy" id="408170"/>
    <lineage>
        <taxon>unclassified sequences</taxon>
        <taxon>metagenomes</taxon>
        <taxon>organismal metagenomes</taxon>
    </lineage>
</organism>